<feature type="transmembrane region" description="Helical" evidence="8">
    <location>
        <begin position="527"/>
        <end position="549"/>
    </location>
</feature>
<dbReference type="PANTHER" id="PTHR30047:SF7">
    <property type="entry name" value="HIGH-AFFINITY CHOLINE TRANSPORT PROTEIN"/>
    <property type="match status" value="1"/>
</dbReference>
<dbReference type="InterPro" id="IPR000060">
    <property type="entry name" value="BCCT_transptr"/>
</dbReference>
<sequence>MAPKPPFTELEIRTADNGFYQGHSLPIALISKIVMVGLVLWALIFPLTANGSLDAWNWALLQGWNSFYIISVGVFAFFLFALALLPVGKRKLGGPDTVPEFSNFSWFSMMFGAGLGVGLMVFATAEPLGLWGSNPEILAGNVEANSEEALTSAFRYTFLHYGFHAWAIYVVTGLSLAYYAYTRDMPLTIRTALTPLLGRAANGLIGHLVDILGVVATILGVSVTIGFGVSQFVDGVYAVTGMDWLMGPAGEDAAPKPSTVGLLSALGIIMLLSILSAVSGVGRGIKYLSNLNLVLSIILLMTFVIFGSFLFAMTTYATALADYVLSFFALSFEAYSPLTEAAFAGDLDAAAAPVAGELFGGATNPWGSLDGFQGGLGSAVTDAQAAIAALEAEAAPTPEQTAELAALTASLPGLEAAAAVPAAAQMGAYEAGTQGRLFGWQSSWTTFYWAWWIAFSPFVGLFLARISRGRTVRGFILGCVIAPAMVCFAWMTILGGTAIDLELSGVAEGSIIAASNTNKLFVTLGHMISGGFLTGITIMCVVLIMTFLVTSADSGILVMNTIMSGGEQETGIKHRIIWGLIMTGVIGALIIAGNSGGANPLDSLQDAMIIGALPFTIVMVLMVISLIKAMFNDGRREKAGVLVQPSGQPAE</sequence>
<evidence type="ECO:0000256" key="8">
    <source>
        <dbReference type="SAM" id="Phobius"/>
    </source>
</evidence>
<feature type="transmembrane region" description="Helical" evidence="8">
    <location>
        <begin position="260"/>
        <end position="281"/>
    </location>
</feature>
<dbReference type="PANTHER" id="PTHR30047">
    <property type="entry name" value="HIGH-AFFINITY CHOLINE TRANSPORT PROTEIN-RELATED"/>
    <property type="match status" value="1"/>
</dbReference>
<evidence type="ECO:0000313" key="9">
    <source>
        <dbReference type="EMBL" id="RMA41675.1"/>
    </source>
</evidence>
<reference evidence="9 10" key="1">
    <citation type="submission" date="2018-10" db="EMBL/GenBank/DDBJ databases">
        <authorList>
            <person name="Jung H.S."/>
            <person name="Jeon C.O."/>
        </authorList>
    </citation>
    <scope>NUCLEOTIDE SEQUENCE [LARGE SCALE GENOMIC DNA]</scope>
    <source>
        <strain evidence="9 10">MA-7-27</strain>
    </source>
</reference>
<feature type="transmembrane region" description="Helical" evidence="8">
    <location>
        <begin position="446"/>
        <end position="463"/>
    </location>
</feature>
<keyword evidence="6 8" id="KW-1133">Transmembrane helix</keyword>
<keyword evidence="5 8" id="KW-0812">Transmembrane</keyword>
<accession>A0A3L9Y2L2</accession>
<dbReference type="Proteomes" id="UP000281343">
    <property type="component" value="Unassembled WGS sequence"/>
</dbReference>
<dbReference type="EMBL" id="RCNT01000006">
    <property type="protein sequence ID" value="RMA41675.1"/>
    <property type="molecule type" value="Genomic_DNA"/>
</dbReference>
<protein>
    <submittedName>
        <fullName evidence="9">BCCT family transporter</fullName>
    </submittedName>
</protein>
<gene>
    <name evidence="9" type="ORF">D9R08_12440</name>
</gene>
<feature type="transmembrane region" description="Helical" evidence="8">
    <location>
        <begin position="106"/>
        <end position="125"/>
    </location>
</feature>
<proteinExistence type="inferred from homology"/>
<comment type="similarity">
    <text evidence="2">Belongs to the BCCT transporter (TC 2.A.15) family.</text>
</comment>
<feature type="transmembrane region" description="Helical" evidence="8">
    <location>
        <begin position="27"/>
        <end position="47"/>
    </location>
</feature>
<evidence type="ECO:0000256" key="1">
    <source>
        <dbReference type="ARBA" id="ARBA00004651"/>
    </source>
</evidence>
<dbReference type="GO" id="GO:0005886">
    <property type="term" value="C:plasma membrane"/>
    <property type="evidence" value="ECO:0007669"/>
    <property type="project" value="UniProtKB-SubCell"/>
</dbReference>
<dbReference type="OrthoDB" id="9775735at2"/>
<feature type="transmembrane region" description="Helical" evidence="8">
    <location>
        <begin position="607"/>
        <end position="627"/>
    </location>
</feature>
<dbReference type="GO" id="GO:0022857">
    <property type="term" value="F:transmembrane transporter activity"/>
    <property type="evidence" value="ECO:0007669"/>
    <property type="project" value="InterPro"/>
</dbReference>
<feature type="transmembrane region" description="Helical" evidence="8">
    <location>
        <begin position="475"/>
        <end position="499"/>
    </location>
</feature>
<comment type="caution">
    <text evidence="9">The sequence shown here is derived from an EMBL/GenBank/DDBJ whole genome shotgun (WGS) entry which is preliminary data.</text>
</comment>
<evidence type="ECO:0000256" key="2">
    <source>
        <dbReference type="ARBA" id="ARBA00005658"/>
    </source>
</evidence>
<evidence type="ECO:0000256" key="6">
    <source>
        <dbReference type="ARBA" id="ARBA00022989"/>
    </source>
</evidence>
<dbReference type="RefSeq" id="WP_121898389.1">
    <property type="nucleotide sequence ID" value="NZ_RCNT01000006.1"/>
</dbReference>
<keyword evidence="3" id="KW-0813">Transport</keyword>
<dbReference type="AlphaFoldDB" id="A0A3L9Y2L2"/>
<name>A0A3L9Y2L2_9RHOB</name>
<organism evidence="9 10">
    <name type="scientific">Rhodophyticola porphyridii</name>
    <dbReference type="NCBI Taxonomy" id="1852017"/>
    <lineage>
        <taxon>Bacteria</taxon>
        <taxon>Pseudomonadati</taxon>
        <taxon>Pseudomonadota</taxon>
        <taxon>Alphaproteobacteria</taxon>
        <taxon>Rhodobacterales</taxon>
        <taxon>Roseobacteraceae</taxon>
        <taxon>Rhodophyticola</taxon>
    </lineage>
</organism>
<feature type="transmembrane region" description="Helical" evidence="8">
    <location>
        <begin position="576"/>
        <end position="595"/>
    </location>
</feature>
<feature type="transmembrane region" description="Helical" evidence="8">
    <location>
        <begin position="293"/>
        <end position="317"/>
    </location>
</feature>
<evidence type="ECO:0000313" key="10">
    <source>
        <dbReference type="Proteomes" id="UP000281343"/>
    </source>
</evidence>
<keyword evidence="7 8" id="KW-0472">Membrane</keyword>
<evidence type="ECO:0000256" key="7">
    <source>
        <dbReference type="ARBA" id="ARBA00023136"/>
    </source>
</evidence>
<keyword evidence="10" id="KW-1185">Reference proteome</keyword>
<comment type="subcellular location">
    <subcellularLocation>
        <location evidence="1">Cell membrane</location>
        <topology evidence="1">Multi-pass membrane protein</topology>
    </subcellularLocation>
</comment>
<evidence type="ECO:0000256" key="4">
    <source>
        <dbReference type="ARBA" id="ARBA00022475"/>
    </source>
</evidence>
<feature type="transmembrane region" description="Helical" evidence="8">
    <location>
        <begin position="163"/>
        <end position="181"/>
    </location>
</feature>
<feature type="transmembrane region" description="Helical" evidence="8">
    <location>
        <begin position="202"/>
        <end position="227"/>
    </location>
</feature>
<dbReference type="Pfam" id="PF02028">
    <property type="entry name" value="BCCT"/>
    <property type="match status" value="2"/>
</dbReference>
<feature type="transmembrane region" description="Helical" evidence="8">
    <location>
        <begin position="67"/>
        <end position="85"/>
    </location>
</feature>
<evidence type="ECO:0000256" key="3">
    <source>
        <dbReference type="ARBA" id="ARBA00022448"/>
    </source>
</evidence>
<keyword evidence="4" id="KW-1003">Cell membrane</keyword>
<evidence type="ECO:0000256" key="5">
    <source>
        <dbReference type="ARBA" id="ARBA00022692"/>
    </source>
</evidence>